<sequence length="18" mass="1930">MPSSGVSEDSESVLTYNK</sequence>
<proteinExistence type="predicted"/>
<name>A6K372_RAT</name>
<evidence type="ECO:0000313" key="1">
    <source>
        <dbReference type="EMBL" id="EDL85628.1"/>
    </source>
</evidence>
<organism evidence="1 2">
    <name type="scientific">Rattus norvegicus</name>
    <name type="common">Rat</name>
    <dbReference type="NCBI Taxonomy" id="10116"/>
    <lineage>
        <taxon>Eukaryota</taxon>
        <taxon>Metazoa</taxon>
        <taxon>Chordata</taxon>
        <taxon>Craniata</taxon>
        <taxon>Vertebrata</taxon>
        <taxon>Euteleostomi</taxon>
        <taxon>Mammalia</taxon>
        <taxon>Eutheria</taxon>
        <taxon>Euarchontoglires</taxon>
        <taxon>Glires</taxon>
        <taxon>Rodentia</taxon>
        <taxon>Myomorpha</taxon>
        <taxon>Muroidea</taxon>
        <taxon>Muridae</taxon>
        <taxon>Murinae</taxon>
        <taxon>Rattus</taxon>
    </lineage>
</organism>
<gene>
    <name evidence="1" type="ORF">rCG_51721</name>
</gene>
<dbReference type="EMBL" id="CH474015">
    <property type="protein sequence ID" value="EDL85628.1"/>
    <property type="molecule type" value="Genomic_DNA"/>
</dbReference>
<dbReference type="AlphaFoldDB" id="A6K372"/>
<reference evidence="1 2" key="1">
    <citation type="submission" date="2005-09" db="EMBL/GenBank/DDBJ databases">
        <authorList>
            <person name="Mural R.J."/>
            <person name="Li P.W."/>
            <person name="Adams M.D."/>
            <person name="Amanatides P.G."/>
            <person name="Baden-Tillson H."/>
            <person name="Barnstead M."/>
            <person name="Chin S.H."/>
            <person name="Dew I."/>
            <person name="Evans C.A."/>
            <person name="Ferriera S."/>
            <person name="Flanigan M."/>
            <person name="Fosler C."/>
            <person name="Glodek A."/>
            <person name="Gu Z."/>
            <person name="Holt R.A."/>
            <person name="Jennings D."/>
            <person name="Kraft C.L."/>
            <person name="Lu F."/>
            <person name="Nguyen T."/>
            <person name="Nusskern D.R."/>
            <person name="Pfannkoch C.M."/>
            <person name="Sitter C."/>
            <person name="Sutton G.G."/>
            <person name="Venter J.C."/>
            <person name="Wang Z."/>
            <person name="Woodage T."/>
            <person name="Zheng X.H."/>
            <person name="Zhong F."/>
        </authorList>
    </citation>
    <scope>NUCLEOTIDE SEQUENCE [LARGE SCALE GENOMIC DNA]</scope>
    <source>
        <strain>BN</strain>
        <strain evidence="2">Sprague-Dawley</strain>
    </source>
</reference>
<accession>A6K372</accession>
<evidence type="ECO:0000313" key="2">
    <source>
        <dbReference type="Proteomes" id="UP000234681"/>
    </source>
</evidence>
<protein>
    <submittedName>
        <fullName evidence="1">RCG51721</fullName>
    </submittedName>
</protein>
<dbReference type="Proteomes" id="UP000234681">
    <property type="component" value="Chromosome 2"/>
</dbReference>